<accession>A0A811Z399</accession>
<reference evidence="1" key="1">
    <citation type="submission" date="2020-12" db="EMBL/GenBank/DDBJ databases">
        <authorList>
            <consortium name="Molecular Ecology Group"/>
        </authorList>
    </citation>
    <scope>NUCLEOTIDE SEQUENCE</scope>
    <source>
        <strain evidence="1">TBG_1078</strain>
    </source>
</reference>
<evidence type="ECO:0000313" key="1">
    <source>
        <dbReference type="EMBL" id="CAD7683211.1"/>
    </source>
</evidence>
<organism evidence="1 2">
    <name type="scientific">Nyctereutes procyonoides</name>
    <name type="common">Raccoon dog</name>
    <name type="synonym">Canis procyonoides</name>
    <dbReference type="NCBI Taxonomy" id="34880"/>
    <lineage>
        <taxon>Eukaryota</taxon>
        <taxon>Metazoa</taxon>
        <taxon>Chordata</taxon>
        <taxon>Craniata</taxon>
        <taxon>Vertebrata</taxon>
        <taxon>Euteleostomi</taxon>
        <taxon>Mammalia</taxon>
        <taxon>Eutheria</taxon>
        <taxon>Laurasiatheria</taxon>
        <taxon>Carnivora</taxon>
        <taxon>Caniformia</taxon>
        <taxon>Canidae</taxon>
        <taxon>Nyctereutes</taxon>
    </lineage>
</organism>
<comment type="caution">
    <text evidence="1">The sequence shown here is derived from an EMBL/GenBank/DDBJ whole genome shotgun (WGS) entry which is preliminary data.</text>
</comment>
<dbReference type="AlphaFoldDB" id="A0A811Z399"/>
<proteinExistence type="predicted"/>
<evidence type="ECO:0000313" key="2">
    <source>
        <dbReference type="Proteomes" id="UP000645828"/>
    </source>
</evidence>
<protein>
    <submittedName>
        <fullName evidence="1">(raccoon dog) hypothetical protein</fullName>
    </submittedName>
</protein>
<dbReference type="Proteomes" id="UP000645828">
    <property type="component" value="Unassembled WGS sequence"/>
</dbReference>
<dbReference type="EMBL" id="CAJHUB010000755">
    <property type="protein sequence ID" value="CAD7683211.1"/>
    <property type="molecule type" value="Genomic_DNA"/>
</dbReference>
<name>A0A811Z399_NYCPR</name>
<gene>
    <name evidence="1" type="ORF">NYPRO_LOCUS16003</name>
</gene>
<sequence>MRPKLIQAQYQETFRCGGNSKRKAVEPEDVTEWQQSHDKTSTAEELFFMDEQRKLFLEMESALGEDAVKIFEMTTGNLEYYTNLAEKAAAEFERIDSNFERSSTVGKMLLNSITCYREIVHGRRVS</sequence>
<keyword evidence="2" id="KW-1185">Reference proteome</keyword>